<evidence type="ECO:0000256" key="15">
    <source>
        <dbReference type="SAM" id="MobiDB-lite"/>
    </source>
</evidence>
<dbReference type="CDD" id="cd23284">
    <property type="entry name" value="beta-trefoil_MIR_PMT2-like"/>
    <property type="match status" value="1"/>
</dbReference>
<evidence type="ECO:0000256" key="4">
    <source>
        <dbReference type="ARBA" id="ARBA00012839"/>
    </source>
</evidence>
<evidence type="ECO:0000256" key="10">
    <source>
        <dbReference type="ARBA" id="ARBA00022989"/>
    </source>
</evidence>
<dbReference type="AlphaFoldDB" id="A0AAF0DP47"/>
<comment type="function">
    <text evidence="14">Transfers mannose from Dol-P-mannose to Ser or Thr residues on proteins.</text>
</comment>
<dbReference type="PROSITE" id="PS50919">
    <property type="entry name" value="MIR"/>
    <property type="match status" value="3"/>
</dbReference>
<comment type="catalytic activity">
    <reaction evidence="12 14">
        <text>a di-trans,poly-cis-dolichyl beta-D-mannosyl phosphate + L-threonyl-[protein] = 3-O-(alpha-D-mannosyl)-L-threonyl-[protein] + a di-trans,poly-cis-dolichyl phosphate + H(+)</text>
        <dbReference type="Rhea" id="RHEA:53396"/>
        <dbReference type="Rhea" id="RHEA-COMP:11060"/>
        <dbReference type="Rhea" id="RHEA-COMP:13547"/>
        <dbReference type="Rhea" id="RHEA-COMP:19498"/>
        <dbReference type="Rhea" id="RHEA-COMP:19501"/>
        <dbReference type="ChEBI" id="CHEBI:15378"/>
        <dbReference type="ChEBI" id="CHEBI:30013"/>
        <dbReference type="ChEBI" id="CHEBI:57683"/>
        <dbReference type="ChEBI" id="CHEBI:58211"/>
        <dbReference type="ChEBI" id="CHEBI:137323"/>
        <dbReference type="EC" id="2.4.1.109"/>
    </reaction>
</comment>
<evidence type="ECO:0000256" key="14">
    <source>
        <dbReference type="RuleBase" id="RU367007"/>
    </source>
</evidence>
<comment type="pathway">
    <text evidence="2 14">Protein modification; protein glycosylation.</text>
</comment>
<evidence type="ECO:0000256" key="5">
    <source>
        <dbReference type="ARBA" id="ARBA00022676"/>
    </source>
</evidence>
<dbReference type="Proteomes" id="UP001219355">
    <property type="component" value="Chromosome 5"/>
</dbReference>
<keyword evidence="6 14" id="KW-0808">Transferase</keyword>
<keyword evidence="11 14" id="KW-0472">Membrane</keyword>
<feature type="transmembrane region" description="Helical" evidence="14">
    <location>
        <begin position="663"/>
        <end position="683"/>
    </location>
</feature>
<evidence type="ECO:0000256" key="13">
    <source>
        <dbReference type="ARBA" id="ARBA00045102"/>
    </source>
</evidence>
<feature type="transmembrane region" description="Helical" evidence="14">
    <location>
        <begin position="247"/>
        <end position="280"/>
    </location>
</feature>
<feature type="domain" description="MIR" evidence="16">
    <location>
        <begin position="485"/>
        <end position="543"/>
    </location>
</feature>
<feature type="domain" description="MIR" evidence="16">
    <location>
        <begin position="421"/>
        <end position="477"/>
    </location>
</feature>
<comment type="subcellular location">
    <subcellularLocation>
        <location evidence="1 14">Endoplasmic reticulum membrane</location>
        <topology evidence="1 14">Multi-pass membrane protein</topology>
    </subcellularLocation>
</comment>
<feature type="transmembrane region" description="Helical" evidence="14">
    <location>
        <begin position="301"/>
        <end position="322"/>
    </location>
</feature>
<keyword evidence="10 14" id="KW-1133">Transmembrane helix</keyword>
<dbReference type="GO" id="GO:0004169">
    <property type="term" value="F:dolichyl-phosphate-mannose-protein mannosyltransferase activity"/>
    <property type="evidence" value="ECO:0007669"/>
    <property type="project" value="UniProtKB-UniRule"/>
</dbReference>
<dbReference type="InterPro" id="IPR032421">
    <property type="entry name" value="PMT_4TMC"/>
</dbReference>
<dbReference type="InterPro" id="IPR016093">
    <property type="entry name" value="MIR_motif"/>
</dbReference>
<keyword evidence="9 14" id="KW-0256">Endoplasmic reticulum</keyword>
<dbReference type="PANTHER" id="PTHR10050:SF46">
    <property type="entry name" value="PROTEIN O-MANNOSYL-TRANSFERASE 2"/>
    <property type="match status" value="1"/>
</dbReference>
<dbReference type="SMART" id="SM00472">
    <property type="entry name" value="MIR"/>
    <property type="match status" value="3"/>
</dbReference>
<evidence type="ECO:0000256" key="7">
    <source>
        <dbReference type="ARBA" id="ARBA00022692"/>
    </source>
</evidence>
<evidence type="ECO:0000313" key="18">
    <source>
        <dbReference type="Proteomes" id="UP001219355"/>
    </source>
</evidence>
<dbReference type="Gene3D" id="2.80.10.50">
    <property type="match status" value="1"/>
</dbReference>
<feature type="transmembrane region" description="Helical" evidence="14">
    <location>
        <begin position="689"/>
        <end position="708"/>
    </location>
</feature>
<protein>
    <recommendedName>
        <fullName evidence="4 14">Dolichyl-phosphate-mannose--protein mannosyltransferase</fullName>
        <ecNumber evidence="4 14">2.4.1.109</ecNumber>
    </recommendedName>
</protein>
<keyword evidence="18" id="KW-1185">Reference proteome</keyword>
<evidence type="ECO:0000256" key="9">
    <source>
        <dbReference type="ARBA" id="ARBA00022824"/>
    </source>
</evidence>
<feature type="transmembrane region" description="Helical" evidence="14">
    <location>
        <begin position="621"/>
        <end position="642"/>
    </location>
</feature>
<feature type="transmembrane region" description="Helical" evidence="14">
    <location>
        <begin position="715"/>
        <end position="734"/>
    </location>
</feature>
<sequence>MANNETGFATGASHNADVRRRNVPGPEKANGGTEVPEILVDGKKTLAKLSGENIDFHEILTLGNWQKSSVLDALDEWEFLIAPLIFTAIAVFTRMWRIGLSNIVTWDEAHFGKFGSHYIKREFYFDVHPPLGKMLVGLSGYLAGYNGSFEFKSGEKYPEDVNYTFMRVFNAFFGVVCVPLAYFTARELNFRRTTVWLVTLMVLFENSYATISRFILLDSMLLCFTFTTVLCWSRFHRLQHQSFSPEWFTWLFLTGLSIGCVCSVKMVGLFCTALVGLYTVEDLWNKFGDLKMPKAVLAQHFVARVIGLIIIPLLVYMFSFYVHFLVLENSGPGDAQMSSLFQANLRGTTVGKDSPLEVAIGSKVTVKNMGYGGGLLHSHVQSYPEGSTQQQVTCYHHKDTNNDWFVYPNRTQPDYDSNGELRFIGDGDVIRLIHAQTGRNLHSHTIPAPITKSHWEVSCYGNTTIGDEKDHWVVEVINDVASKDRSRIRTLTTAFRLRHAVLGCYLRAGNVNLPQWGFKQIETTCVKENRPFDVHTHWNIESHINERLPKGDPGAYKSPFIKDFIHLNVAMMTSNNALVPDPDKQDDLASKWWQWPILNVGLRMCSWDDDIVKYFLLGNPLVYWGSTASLGMFGLIVLWYLVRWQRGYTELSKADIDHLHYSGVYPLLGWVLHYLPFIIMARVTYVHHYYPALYFAILTLGFCVNWFTQKLSKPVEWAIYSVLYVAVISLFIVFKDIVFGMQGSNEQWRYLNWFNTWRIANPVST</sequence>
<dbReference type="GO" id="GO:0005789">
    <property type="term" value="C:endoplasmic reticulum membrane"/>
    <property type="evidence" value="ECO:0007669"/>
    <property type="project" value="UniProtKB-SubCell"/>
</dbReference>
<evidence type="ECO:0000256" key="11">
    <source>
        <dbReference type="ARBA" id="ARBA00023136"/>
    </source>
</evidence>
<keyword evidence="7 14" id="KW-0812">Transmembrane</keyword>
<comment type="similarity">
    <text evidence="3 14">Belongs to the glycosyltransferase 39 family.</text>
</comment>
<dbReference type="FunFam" id="2.80.10.50:FF:000012">
    <property type="entry name" value="Protein O-mannosyl-transferase 1"/>
    <property type="match status" value="1"/>
</dbReference>
<keyword evidence="8" id="KW-0677">Repeat</keyword>
<evidence type="ECO:0000256" key="1">
    <source>
        <dbReference type="ARBA" id="ARBA00004477"/>
    </source>
</evidence>
<reference evidence="17" key="1">
    <citation type="submission" date="2023-03" db="EMBL/GenBank/DDBJ databases">
        <title>Emydomyces testavorans Genome Sequence.</title>
        <authorList>
            <person name="Hoyer L."/>
        </authorList>
    </citation>
    <scope>NUCLEOTIDE SEQUENCE</scope>
    <source>
        <strain evidence="17">16-2883</strain>
    </source>
</reference>
<dbReference type="PANTHER" id="PTHR10050">
    <property type="entry name" value="DOLICHYL-PHOSPHATE-MANNOSE--PROTEIN MANNOSYLTRANSFERASE"/>
    <property type="match status" value="1"/>
</dbReference>
<evidence type="ECO:0000256" key="2">
    <source>
        <dbReference type="ARBA" id="ARBA00004922"/>
    </source>
</evidence>
<evidence type="ECO:0000313" key="17">
    <source>
        <dbReference type="EMBL" id="WEW61848.1"/>
    </source>
</evidence>
<dbReference type="SUPFAM" id="SSF82109">
    <property type="entry name" value="MIR domain"/>
    <property type="match status" value="1"/>
</dbReference>
<evidence type="ECO:0000256" key="8">
    <source>
        <dbReference type="ARBA" id="ARBA00022737"/>
    </source>
</evidence>
<feature type="region of interest" description="Disordered" evidence="15">
    <location>
        <begin position="1"/>
        <end position="34"/>
    </location>
</feature>
<evidence type="ECO:0000259" key="16">
    <source>
        <dbReference type="PROSITE" id="PS50919"/>
    </source>
</evidence>
<dbReference type="InterPro" id="IPR036300">
    <property type="entry name" value="MIR_dom_sf"/>
</dbReference>
<organism evidence="17 18">
    <name type="scientific">Emydomyces testavorans</name>
    <dbReference type="NCBI Taxonomy" id="2070801"/>
    <lineage>
        <taxon>Eukaryota</taxon>
        <taxon>Fungi</taxon>
        <taxon>Dikarya</taxon>
        <taxon>Ascomycota</taxon>
        <taxon>Pezizomycotina</taxon>
        <taxon>Eurotiomycetes</taxon>
        <taxon>Eurotiomycetidae</taxon>
        <taxon>Onygenales</taxon>
        <taxon>Nannizziopsiaceae</taxon>
        <taxon>Emydomyces</taxon>
    </lineage>
</organism>
<dbReference type="InterPro" id="IPR027005">
    <property type="entry name" value="PMT-like"/>
</dbReference>
<feature type="transmembrane region" description="Helical" evidence="14">
    <location>
        <begin position="164"/>
        <end position="183"/>
    </location>
</feature>
<feature type="transmembrane region" description="Helical" evidence="14">
    <location>
        <begin position="77"/>
        <end position="96"/>
    </location>
</feature>
<dbReference type="InterPro" id="IPR003342">
    <property type="entry name" value="ArnT-like_N"/>
</dbReference>
<evidence type="ECO:0000256" key="12">
    <source>
        <dbReference type="ARBA" id="ARBA00045085"/>
    </source>
</evidence>
<gene>
    <name evidence="17" type="primary">PMT2</name>
    <name evidence="17" type="ORF">PRK78_007345</name>
</gene>
<feature type="transmembrane region" description="Helical" evidence="14">
    <location>
        <begin position="214"/>
        <end position="235"/>
    </location>
</feature>
<name>A0AAF0DP47_9EURO</name>
<dbReference type="EC" id="2.4.1.109" evidence="4 14"/>
<dbReference type="Pfam" id="PF16192">
    <property type="entry name" value="PMT_4TMC"/>
    <property type="match status" value="1"/>
</dbReference>
<keyword evidence="5 14" id="KW-0328">Glycosyltransferase</keyword>
<comment type="catalytic activity">
    <reaction evidence="13 14">
        <text>a di-trans,poly-cis-dolichyl beta-D-mannosyl phosphate + L-seryl-[protein] = 3-O-(alpha-D-mannosyl)-L-seryl-[protein] + a di-trans,poly-cis-dolichyl phosphate + H(+)</text>
        <dbReference type="Rhea" id="RHEA:17377"/>
        <dbReference type="Rhea" id="RHEA-COMP:9863"/>
        <dbReference type="Rhea" id="RHEA-COMP:13546"/>
        <dbReference type="Rhea" id="RHEA-COMP:19498"/>
        <dbReference type="Rhea" id="RHEA-COMP:19501"/>
        <dbReference type="ChEBI" id="CHEBI:15378"/>
        <dbReference type="ChEBI" id="CHEBI:29999"/>
        <dbReference type="ChEBI" id="CHEBI:57683"/>
        <dbReference type="ChEBI" id="CHEBI:58211"/>
        <dbReference type="ChEBI" id="CHEBI:137321"/>
        <dbReference type="EC" id="2.4.1.109"/>
    </reaction>
</comment>
<proteinExistence type="inferred from homology"/>
<dbReference type="Pfam" id="PF02815">
    <property type="entry name" value="MIR"/>
    <property type="match status" value="1"/>
</dbReference>
<dbReference type="Pfam" id="PF02366">
    <property type="entry name" value="PMT"/>
    <property type="match status" value="1"/>
</dbReference>
<feature type="domain" description="MIR" evidence="16">
    <location>
        <begin position="355"/>
        <end position="409"/>
    </location>
</feature>
<dbReference type="EMBL" id="CP120631">
    <property type="protein sequence ID" value="WEW61848.1"/>
    <property type="molecule type" value="Genomic_DNA"/>
</dbReference>
<accession>A0AAF0DP47</accession>
<evidence type="ECO:0000256" key="6">
    <source>
        <dbReference type="ARBA" id="ARBA00022679"/>
    </source>
</evidence>
<evidence type="ECO:0000256" key="3">
    <source>
        <dbReference type="ARBA" id="ARBA00007222"/>
    </source>
</evidence>